<feature type="compositionally biased region" description="Basic and acidic residues" evidence="1">
    <location>
        <begin position="76"/>
        <end position="100"/>
    </location>
</feature>
<feature type="non-terminal residue" evidence="2">
    <location>
        <position position="161"/>
    </location>
</feature>
<feature type="compositionally biased region" description="Low complexity" evidence="1">
    <location>
        <begin position="105"/>
        <end position="115"/>
    </location>
</feature>
<organism evidence="2">
    <name type="scientific">Nothobranchius rachovii</name>
    <name type="common">bluefin notho</name>
    <dbReference type="NCBI Taxonomy" id="451742"/>
    <lineage>
        <taxon>Eukaryota</taxon>
        <taxon>Metazoa</taxon>
        <taxon>Chordata</taxon>
        <taxon>Craniata</taxon>
        <taxon>Vertebrata</taxon>
        <taxon>Euteleostomi</taxon>
        <taxon>Actinopterygii</taxon>
        <taxon>Neopterygii</taxon>
        <taxon>Teleostei</taxon>
        <taxon>Neoteleostei</taxon>
        <taxon>Acanthomorphata</taxon>
        <taxon>Ovalentaria</taxon>
        <taxon>Atherinomorphae</taxon>
        <taxon>Cyprinodontiformes</taxon>
        <taxon>Nothobranchiidae</taxon>
        <taxon>Nothobranchius</taxon>
    </lineage>
</organism>
<feature type="non-terminal residue" evidence="2">
    <location>
        <position position="1"/>
    </location>
</feature>
<feature type="compositionally biased region" description="Basic and acidic residues" evidence="1">
    <location>
        <begin position="152"/>
        <end position="161"/>
    </location>
</feature>
<dbReference type="EMBL" id="HAEH01019268">
    <property type="protein sequence ID" value="SBS08969.1"/>
    <property type="molecule type" value="Transcribed_RNA"/>
</dbReference>
<gene>
    <name evidence="2" type="primary">TIMELESS</name>
</gene>
<sequence>PLHSANAAPLGCRPENGRPALPAVSLPHFQPNHERSSCSRVQGTSDLLQVRGEPFLLSGGSEQQGVCGTALLEERGGCTRDDRRLQEGGRGKEANVDRGRGGGAAEALPGAPGLRSARHRGDSSVVNQQQRPHSATGGDSAGAHGSSGQRQRTKETEDWHA</sequence>
<evidence type="ECO:0000256" key="1">
    <source>
        <dbReference type="SAM" id="MobiDB-lite"/>
    </source>
</evidence>
<accession>A0A1A8RUL1</accession>
<dbReference type="AlphaFoldDB" id="A0A1A8RUL1"/>
<feature type="compositionally biased region" description="Polar residues" evidence="1">
    <location>
        <begin position="124"/>
        <end position="133"/>
    </location>
</feature>
<protein>
    <submittedName>
        <fullName evidence="2">Timeless circadian clock</fullName>
    </submittedName>
</protein>
<proteinExistence type="predicted"/>
<feature type="region of interest" description="Disordered" evidence="1">
    <location>
        <begin position="76"/>
        <end position="161"/>
    </location>
</feature>
<feature type="compositionally biased region" description="Low complexity" evidence="1">
    <location>
        <begin position="134"/>
        <end position="148"/>
    </location>
</feature>
<evidence type="ECO:0000313" key="2">
    <source>
        <dbReference type="EMBL" id="SBS08969.1"/>
    </source>
</evidence>
<reference evidence="2" key="1">
    <citation type="submission" date="2016-05" db="EMBL/GenBank/DDBJ databases">
        <authorList>
            <person name="Lavstsen T."/>
            <person name="Jespersen J.S."/>
        </authorList>
    </citation>
    <scope>NUCLEOTIDE SEQUENCE</scope>
    <source>
        <tissue evidence="2">Brain</tissue>
    </source>
</reference>
<feature type="region of interest" description="Disordered" evidence="1">
    <location>
        <begin position="1"/>
        <end position="22"/>
    </location>
</feature>
<name>A0A1A8RUL1_9TELE</name>
<reference evidence="2" key="2">
    <citation type="submission" date="2016-06" db="EMBL/GenBank/DDBJ databases">
        <title>The genome of a short-lived fish provides insights into sex chromosome evolution and the genetic control of aging.</title>
        <authorList>
            <person name="Reichwald K."/>
            <person name="Felder M."/>
            <person name="Petzold A."/>
            <person name="Koch P."/>
            <person name="Groth M."/>
            <person name="Platzer M."/>
        </authorList>
    </citation>
    <scope>NUCLEOTIDE SEQUENCE</scope>
    <source>
        <tissue evidence="2">Brain</tissue>
    </source>
</reference>